<dbReference type="PANTHER" id="PTHR44520">
    <property type="entry name" value="RESPONSE REGULATOR RCP1-RELATED"/>
    <property type="match status" value="1"/>
</dbReference>
<dbReference type="InterPro" id="IPR011006">
    <property type="entry name" value="CheY-like_superfamily"/>
</dbReference>
<evidence type="ECO:0000313" key="1">
    <source>
        <dbReference type="EMBL" id="BBY57032.1"/>
    </source>
</evidence>
<dbReference type="AlphaFoldDB" id="A0A7I7SJB8"/>
<proteinExistence type="predicted"/>
<dbReference type="EMBL" id="AP022595">
    <property type="protein sequence ID" value="BBY57032.1"/>
    <property type="molecule type" value="Genomic_DNA"/>
</dbReference>
<dbReference type="Proteomes" id="UP000466445">
    <property type="component" value="Chromosome"/>
</dbReference>
<dbReference type="InterPro" id="IPR052893">
    <property type="entry name" value="TCS_response_regulator"/>
</dbReference>
<protein>
    <submittedName>
        <fullName evidence="1">Uncharacterized protein</fullName>
    </submittedName>
</protein>
<dbReference type="KEGG" id="msar:MSAR_01680"/>
<reference evidence="1 2" key="1">
    <citation type="journal article" date="2019" name="Emerg. Microbes Infect.">
        <title>Comprehensive subspecies identification of 175 nontuberculous mycobacteria species based on 7547 genomic profiles.</title>
        <authorList>
            <person name="Matsumoto Y."/>
            <person name="Kinjo T."/>
            <person name="Motooka D."/>
            <person name="Nabeya D."/>
            <person name="Jung N."/>
            <person name="Uechi K."/>
            <person name="Horii T."/>
            <person name="Iida T."/>
            <person name="Fujita J."/>
            <person name="Nakamura S."/>
        </authorList>
    </citation>
    <scope>NUCLEOTIDE SEQUENCE [LARGE SCALE GENOMIC DNA]</scope>
    <source>
        <strain evidence="1 2">JCM 30395</strain>
    </source>
</reference>
<organism evidence="1 2">
    <name type="scientific">Mycolicibacterium sarraceniae</name>
    <dbReference type="NCBI Taxonomy" id="1534348"/>
    <lineage>
        <taxon>Bacteria</taxon>
        <taxon>Bacillati</taxon>
        <taxon>Actinomycetota</taxon>
        <taxon>Actinomycetes</taxon>
        <taxon>Mycobacteriales</taxon>
        <taxon>Mycobacteriaceae</taxon>
        <taxon>Mycolicibacterium</taxon>
    </lineage>
</organism>
<evidence type="ECO:0000313" key="2">
    <source>
        <dbReference type="Proteomes" id="UP000466445"/>
    </source>
</evidence>
<keyword evidence="2" id="KW-1185">Reference proteome</keyword>
<dbReference type="PANTHER" id="PTHR44520:SF2">
    <property type="entry name" value="RESPONSE REGULATOR RCP1"/>
    <property type="match status" value="1"/>
</dbReference>
<sequence length="137" mass="14649">MTSNDMVPTPDGTVHVMVGGVAGHGPDEAALGAALRIAWRAFAFAGLRGNDRMRHRTAIGRNRFVTDNVRAIDVPRSYKLHANAYVTKPVDLDQFMSAVRQIDEFFVQVVRLPGASPADCDGLLSIPSGVAIHPGGV</sequence>
<accession>A0A7I7SJB8</accession>
<gene>
    <name evidence="1" type="ORF">MSAR_01680</name>
</gene>
<name>A0A7I7SJB8_9MYCO</name>
<dbReference type="SUPFAM" id="SSF52172">
    <property type="entry name" value="CheY-like"/>
    <property type="match status" value="1"/>
</dbReference>